<name>A0ABU8SDW7_9SPHN</name>
<organism evidence="1 2">
    <name type="scientific">Novosphingobium aquae</name>
    <dbReference type="NCBI Taxonomy" id="3133435"/>
    <lineage>
        <taxon>Bacteria</taxon>
        <taxon>Pseudomonadati</taxon>
        <taxon>Pseudomonadota</taxon>
        <taxon>Alphaproteobacteria</taxon>
        <taxon>Sphingomonadales</taxon>
        <taxon>Sphingomonadaceae</taxon>
        <taxon>Novosphingobium</taxon>
    </lineage>
</organism>
<dbReference type="Proteomes" id="UP001379235">
    <property type="component" value="Unassembled WGS sequence"/>
</dbReference>
<sequence length="397" mass="44550">MTDPLAPPTRFAGSEAQLHDAAAALIEGWADFGADDYRRGLEVLLHSMDYDPRWSEDGRRRGWMGLASVLAARGHAVRAMAQTPGWNAHAITAPIIITGLPRTGTTALHKLLAVDPQFQGLQTWITSAPQPRPPRDTWEANPRFQRSVAELEARHREKPAALAAHAMAAEEVDECCLILRQGFVSNLFTCGWSAQSYDLWRREQSEAHCYAHFERVLRLVGSNEPDKRWLLKNPGHIESLDALFAQFPDARVIQTHRDPAKAIPSLCALLIGNHALFEEGRIEERAWQMGLAETEKWARAIGRAEPVREAHASQVLDVIHTDFHRDPMGTVEQVYAFAGLELSDKVRADMAVRIEEKPELAHGPHRYSLEDFGLSAGLVREIFGDYVERFDLLEKRA</sequence>
<dbReference type="InterPro" id="IPR027417">
    <property type="entry name" value="P-loop_NTPase"/>
</dbReference>
<evidence type="ECO:0000313" key="2">
    <source>
        <dbReference type="Proteomes" id="UP001379235"/>
    </source>
</evidence>
<comment type="caution">
    <text evidence="1">The sequence shown here is derived from an EMBL/GenBank/DDBJ whole genome shotgun (WGS) entry which is preliminary data.</text>
</comment>
<dbReference type="GO" id="GO:0016740">
    <property type="term" value="F:transferase activity"/>
    <property type="evidence" value="ECO:0007669"/>
    <property type="project" value="UniProtKB-KW"/>
</dbReference>
<keyword evidence="2" id="KW-1185">Reference proteome</keyword>
<dbReference type="InterPro" id="IPR052736">
    <property type="entry name" value="Stf3_sulfotransferase"/>
</dbReference>
<proteinExistence type="predicted"/>
<gene>
    <name evidence="1" type="ORF">WG900_17330</name>
</gene>
<evidence type="ECO:0000313" key="1">
    <source>
        <dbReference type="EMBL" id="MEJ6011679.1"/>
    </source>
</evidence>
<dbReference type="SUPFAM" id="SSF52540">
    <property type="entry name" value="P-loop containing nucleoside triphosphate hydrolases"/>
    <property type="match status" value="1"/>
</dbReference>
<dbReference type="Gene3D" id="3.40.50.300">
    <property type="entry name" value="P-loop containing nucleotide triphosphate hydrolases"/>
    <property type="match status" value="1"/>
</dbReference>
<dbReference type="Pfam" id="PF13469">
    <property type="entry name" value="Sulfotransfer_3"/>
    <property type="match status" value="1"/>
</dbReference>
<dbReference type="RefSeq" id="WP_339969152.1">
    <property type="nucleotide sequence ID" value="NZ_JBBHJY010000010.1"/>
</dbReference>
<protein>
    <submittedName>
        <fullName evidence="1">Sulfotransferase</fullName>
        <ecNumber evidence="1">2.8.2.-</ecNumber>
    </submittedName>
</protein>
<dbReference type="PANTHER" id="PTHR36451">
    <property type="entry name" value="PAPS-DEPENDENT SULFOTRANSFERASE STF3"/>
    <property type="match status" value="1"/>
</dbReference>
<dbReference type="EC" id="2.8.2.-" evidence="1"/>
<accession>A0ABU8SDW7</accession>
<dbReference type="PANTHER" id="PTHR36451:SF1">
    <property type="entry name" value="OMEGA-HYDROXY-BETA-DIHYDROMENAQUINONE-9 SULFOTRANSFERASE STF3"/>
    <property type="match status" value="1"/>
</dbReference>
<reference evidence="1 2" key="1">
    <citation type="submission" date="2024-03" db="EMBL/GenBank/DDBJ databases">
        <authorList>
            <person name="Jo J.-H."/>
        </authorList>
    </citation>
    <scope>NUCLEOTIDE SEQUENCE [LARGE SCALE GENOMIC DNA]</scope>
    <source>
        <strain evidence="1 2">AS3R-12</strain>
    </source>
</reference>
<keyword evidence="1" id="KW-0808">Transferase</keyword>
<dbReference type="EMBL" id="JBBHJY010000010">
    <property type="protein sequence ID" value="MEJ6011679.1"/>
    <property type="molecule type" value="Genomic_DNA"/>
</dbReference>